<dbReference type="Gene3D" id="3.40.50.2300">
    <property type="match status" value="1"/>
</dbReference>
<dbReference type="Gene3D" id="1.10.3210.10">
    <property type="entry name" value="Hypothetical protein af1432"/>
    <property type="match status" value="1"/>
</dbReference>
<dbReference type="PROSITE" id="PS50110">
    <property type="entry name" value="RESPONSE_REGULATORY"/>
    <property type="match status" value="1"/>
</dbReference>
<gene>
    <name evidence="3" type="ORF">SAMN05443668_109185</name>
</gene>
<reference evidence="3 4" key="1">
    <citation type="submission" date="2016-11" db="EMBL/GenBank/DDBJ databases">
        <authorList>
            <person name="Jaros S."/>
            <person name="Januszkiewicz K."/>
            <person name="Wedrychowicz H."/>
        </authorList>
    </citation>
    <scope>NUCLEOTIDE SEQUENCE [LARGE SCALE GENOMIC DNA]</scope>
    <source>
        <strain evidence="3 4">DSM 46144</strain>
    </source>
</reference>
<keyword evidence="1" id="KW-0597">Phosphoprotein</keyword>
<evidence type="ECO:0000259" key="2">
    <source>
        <dbReference type="PROSITE" id="PS50110"/>
    </source>
</evidence>
<dbReference type="AlphaFoldDB" id="A0A1M7RB94"/>
<dbReference type="Pfam" id="PF00072">
    <property type="entry name" value="Response_reg"/>
    <property type="match status" value="1"/>
</dbReference>
<dbReference type="InterPro" id="IPR001789">
    <property type="entry name" value="Sig_transdc_resp-reg_receiver"/>
</dbReference>
<dbReference type="Proteomes" id="UP000184440">
    <property type="component" value="Unassembled WGS sequence"/>
</dbReference>
<dbReference type="GO" id="GO:0000160">
    <property type="term" value="P:phosphorelay signal transduction system"/>
    <property type="evidence" value="ECO:0007669"/>
    <property type="project" value="InterPro"/>
</dbReference>
<evidence type="ECO:0000313" key="4">
    <source>
        <dbReference type="Proteomes" id="UP000184440"/>
    </source>
</evidence>
<dbReference type="PANTHER" id="PTHR45228">
    <property type="entry name" value="CYCLIC DI-GMP PHOSPHODIESTERASE TM_0186-RELATED"/>
    <property type="match status" value="1"/>
</dbReference>
<accession>A0A1M7RB94</accession>
<dbReference type="PANTHER" id="PTHR45228:SF8">
    <property type="entry name" value="TWO-COMPONENT RESPONSE REGULATOR-RELATED"/>
    <property type="match status" value="1"/>
</dbReference>
<dbReference type="SUPFAM" id="SSF52172">
    <property type="entry name" value="CheY-like"/>
    <property type="match status" value="1"/>
</dbReference>
<dbReference type="CDD" id="cd17569">
    <property type="entry name" value="REC_HupR-like"/>
    <property type="match status" value="1"/>
</dbReference>
<dbReference type="SMART" id="SM00448">
    <property type="entry name" value="REC"/>
    <property type="match status" value="1"/>
</dbReference>
<name>A0A1M7RB94_9ACTN</name>
<sequence>MARILMVDDEPRVLDGVRRNLASHYTIETALSGADGIAILEHNRHSTDPFAVIVSDMMMPQMNGAQFLAKAHEITPDAVLMILSGQADLPSTIAAVNESSLFRFIAKPCSPHGLRSSIDDALRQYQLVHAERELLQKTLAGSVDVLAQLLSLGNPDAYSRTTRTSRITDTAARTLRLGHVWELRAAAKLSQIGLVAIPPDVVERVETGANPTPDETTMYATHPQVAHDLLIRIPRMERVARWISLQNSDGDHPAADDEEAQCIDVLAVATKFVAARQNAEEPTATARRLTGTCRHRPDVIQAVLHAATTVATTQGEIRELTVRDLRLGQVFQHDVLATTGTVLVRKGDTVTEAVKIRLTNFATSVGVNEPIRVTDPQ</sequence>
<dbReference type="OrthoDB" id="9802066at2"/>
<proteinExistence type="predicted"/>
<feature type="modified residue" description="4-aspartylphosphate" evidence="1">
    <location>
        <position position="56"/>
    </location>
</feature>
<dbReference type="Pfam" id="PF13487">
    <property type="entry name" value="HD_5"/>
    <property type="match status" value="1"/>
</dbReference>
<protein>
    <submittedName>
        <fullName evidence="3">Response regulator c-di-GMP phosphodiesterase, RpfG family, contains REC and HD-GYP domains</fullName>
    </submittedName>
</protein>
<dbReference type="InterPro" id="IPR011006">
    <property type="entry name" value="CheY-like_superfamily"/>
</dbReference>
<dbReference type="InterPro" id="IPR052020">
    <property type="entry name" value="Cyclic_di-GMP/3'3'-cGAMP_PDE"/>
</dbReference>
<feature type="domain" description="Response regulatory" evidence="2">
    <location>
        <begin position="3"/>
        <end position="122"/>
    </location>
</feature>
<dbReference type="STRING" id="134849.SAMN05443668_109185"/>
<keyword evidence="4" id="KW-1185">Reference proteome</keyword>
<organism evidence="3 4">
    <name type="scientific">Cryptosporangium aurantiacum</name>
    <dbReference type="NCBI Taxonomy" id="134849"/>
    <lineage>
        <taxon>Bacteria</taxon>
        <taxon>Bacillati</taxon>
        <taxon>Actinomycetota</taxon>
        <taxon>Actinomycetes</taxon>
        <taxon>Cryptosporangiales</taxon>
        <taxon>Cryptosporangiaceae</taxon>
        <taxon>Cryptosporangium</taxon>
    </lineage>
</organism>
<evidence type="ECO:0000313" key="3">
    <source>
        <dbReference type="EMBL" id="SHN43471.1"/>
    </source>
</evidence>
<evidence type="ECO:0000256" key="1">
    <source>
        <dbReference type="PROSITE-ProRule" id="PRU00169"/>
    </source>
</evidence>
<dbReference type="EMBL" id="FRCS01000009">
    <property type="protein sequence ID" value="SHN43471.1"/>
    <property type="molecule type" value="Genomic_DNA"/>
</dbReference>